<dbReference type="OrthoDB" id="9798772at2"/>
<evidence type="ECO:0000313" key="4">
    <source>
        <dbReference type="Proteomes" id="UP000270616"/>
    </source>
</evidence>
<dbReference type="InterPro" id="IPR002639">
    <property type="entry name" value="UreF"/>
</dbReference>
<dbReference type="GO" id="GO:0016151">
    <property type="term" value="F:nickel cation binding"/>
    <property type="evidence" value="ECO:0007669"/>
    <property type="project" value="InterPro"/>
</dbReference>
<evidence type="ECO:0000256" key="1">
    <source>
        <dbReference type="ARBA" id="ARBA00022988"/>
    </source>
</evidence>
<accession>A0A3N3ZMA7</accession>
<dbReference type="PIRSF" id="PIRSF009467">
    <property type="entry name" value="Ureas_acces_UreF"/>
    <property type="match status" value="1"/>
</dbReference>
<proteinExistence type="predicted"/>
<name>A0A3N3ZMA7_9MICC</name>
<gene>
    <name evidence="3" type="ORF">EDL96_12305</name>
</gene>
<keyword evidence="4" id="KW-1185">Reference proteome</keyword>
<reference evidence="3 4" key="1">
    <citation type="submission" date="2018-10" db="EMBL/GenBank/DDBJ databases">
        <title>Kocuria sp. M5W7-7, whole genome shotgun sequence.</title>
        <authorList>
            <person name="Tuo L."/>
        </authorList>
    </citation>
    <scope>NUCLEOTIDE SEQUENCE [LARGE SCALE GENOMIC DNA]</scope>
    <source>
        <strain evidence="3 4">M5W7-7</strain>
    </source>
</reference>
<evidence type="ECO:0000256" key="2">
    <source>
        <dbReference type="ARBA" id="ARBA00023186"/>
    </source>
</evidence>
<dbReference type="EMBL" id="RKMF01000018">
    <property type="protein sequence ID" value="ROZ61781.1"/>
    <property type="molecule type" value="Genomic_DNA"/>
</dbReference>
<organism evidence="3 4">
    <name type="scientific">Kocuria soli</name>
    <dbReference type="NCBI Taxonomy" id="2485125"/>
    <lineage>
        <taxon>Bacteria</taxon>
        <taxon>Bacillati</taxon>
        <taxon>Actinomycetota</taxon>
        <taxon>Actinomycetes</taxon>
        <taxon>Micrococcales</taxon>
        <taxon>Micrococcaceae</taxon>
        <taxon>Kocuria</taxon>
    </lineage>
</organism>
<dbReference type="RefSeq" id="WP_123826531.1">
    <property type="nucleotide sequence ID" value="NZ_RKMF01000018.1"/>
</dbReference>
<dbReference type="AlphaFoldDB" id="A0A3N3ZMA7"/>
<evidence type="ECO:0000313" key="3">
    <source>
        <dbReference type="EMBL" id="ROZ61781.1"/>
    </source>
</evidence>
<dbReference type="PANTHER" id="PTHR33620:SF1">
    <property type="entry name" value="UREASE ACCESSORY PROTEIN F"/>
    <property type="match status" value="1"/>
</dbReference>
<dbReference type="InterPro" id="IPR038277">
    <property type="entry name" value="UreF_sf"/>
</dbReference>
<comment type="caution">
    <text evidence="3">The sequence shown here is derived from an EMBL/GenBank/DDBJ whole genome shotgun (WGS) entry which is preliminary data.</text>
</comment>
<dbReference type="Proteomes" id="UP000270616">
    <property type="component" value="Unassembled WGS sequence"/>
</dbReference>
<dbReference type="PANTHER" id="PTHR33620">
    <property type="entry name" value="UREASE ACCESSORY PROTEIN F"/>
    <property type="match status" value="1"/>
</dbReference>
<dbReference type="Gene3D" id="1.10.4190.10">
    <property type="entry name" value="Urease accessory protein UreF"/>
    <property type="match status" value="1"/>
</dbReference>
<dbReference type="Pfam" id="PF01730">
    <property type="entry name" value="UreF"/>
    <property type="match status" value="1"/>
</dbReference>
<keyword evidence="2" id="KW-0143">Chaperone</keyword>
<sequence length="212" mass="23133">MGLETAINDGAVNDEATFRQWLTHFLHHQLVPADGWAIRTLVRDDADALTVDAMLHAMSLPMEVRDGNAAMGRRAIEIARANFPSPDIERYAVAVLGKGGDEVEPGEFRTGVAAGSVPVVIGLFARDHGSGWRDACAAHLFTSLTSLTQNAVRGIPIGQNAGQRVLRSMHDEIETAVRRIDGMTDDHVGAVSPALEIDQMRHVWQRARMFMS</sequence>
<keyword evidence="1" id="KW-0996">Nickel insertion</keyword>
<protein>
    <submittedName>
        <fullName evidence="3">Urease accessory protein UreF</fullName>
    </submittedName>
</protein>